<name>A0A507DSR5_9FUNG</name>
<dbReference type="AlphaFoldDB" id="A0A507DSR5"/>
<dbReference type="Pfam" id="PF04911">
    <property type="entry name" value="ATP-synt_J"/>
    <property type="match status" value="1"/>
</dbReference>
<keyword evidence="1" id="KW-0472">Membrane</keyword>
<feature type="transmembrane region" description="Helical" evidence="1">
    <location>
        <begin position="24"/>
        <end position="42"/>
    </location>
</feature>
<evidence type="ECO:0000313" key="3">
    <source>
        <dbReference type="Proteomes" id="UP000318582"/>
    </source>
</evidence>
<accession>A0A507DSR5</accession>
<dbReference type="EMBL" id="QEAQ01000139">
    <property type="protein sequence ID" value="TPX54784.1"/>
    <property type="molecule type" value="Genomic_DNA"/>
</dbReference>
<keyword evidence="3" id="KW-1185">Reference proteome</keyword>
<dbReference type="Proteomes" id="UP000318582">
    <property type="component" value="Unassembled WGS sequence"/>
</dbReference>
<dbReference type="PANTHER" id="PTHR28060:SF1">
    <property type="entry name" value="ATP SYNTHASE SUBUNIT J, MITOCHONDRIAL"/>
    <property type="match status" value="1"/>
</dbReference>
<dbReference type="GO" id="GO:0045259">
    <property type="term" value="C:proton-transporting ATP synthase complex"/>
    <property type="evidence" value="ECO:0007669"/>
    <property type="project" value="InterPro"/>
</dbReference>
<organism evidence="2 3">
    <name type="scientific">Powellomyces hirtus</name>
    <dbReference type="NCBI Taxonomy" id="109895"/>
    <lineage>
        <taxon>Eukaryota</taxon>
        <taxon>Fungi</taxon>
        <taxon>Fungi incertae sedis</taxon>
        <taxon>Chytridiomycota</taxon>
        <taxon>Chytridiomycota incertae sedis</taxon>
        <taxon>Chytridiomycetes</taxon>
        <taxon>Spizellomycetales</taxon>
        <taxon>Powellomycetaceae</taxon>
        <taxon>Powellomyces</taxon>
    </lineage>
</organism>
<evidence type="ECO:0000313" key="2">
    <source>
        <dbReference type="EMBL" id="TPX54784.1"/>
    </source>
</evidence>
<dbReference type="PANTHER" id="PTHR28060">
    <property type="entry name" value="ATP SYNTHASE SUBUNIT J, MITOCHONDRIAL"/>
    <property type="match status" value="1"/>
</dbReference>
<protein>
    <submittedName>
        <fullName evidence="2">Uncharacterized protein</fullName>
    </submittedName>
</protein>
<sequence>MVAQAPAYRTFLGQRVWPATLLKLYFPFFISGSMAFFLFSFAHTKMMSSSQDKWVNIVNNVRRDTERQKLKAAAGEYYQAHQQ</sequence>
<reference evidence="2 3" key="1">
    <citation type="journal article" date="2019" name="Sci. Rep.">
        <title>Comparative genomics of chytrid fungi reveal insights into the obligate biotrophic and pathogenic lifestyle of Synchytrium endobioticum.</title>
        <authorList>
            <person name="van de Vossenberg B.T.L.H."/>
            <person name="Warris S."/>
            <person name="Nguyen H.D.T."/>
            <person name="van Gent-Pelzer M.P.E."/>
            <person name="Joly D.L."/>
            <person name="van de Geest H.C."/>
            <person name="Bonants P.J.M."/>
            <person name="Smith D.S."/>
            <person name="Levesque C.A."/>
            <person name="van der Lee T.A.J."/>
        </authorList>
    </citation>
    <scope>NUCLEOTIDE SEQUENCE [LARGE SCALE GENOMIC DNA]</scope>
    <source>
        <strain evidence="2 3">CBS 809.83</strain>
    </source>
</reference>
<dbReference type="InterPro" id="IPR006995">
    <property type="entry name" value="ATP_synth_F0_jsu"/>
</dbReference>
<comment type="caution">
    <text evidence="2">The sequence shown here is derived from an EMBL/GenBank/DDBJ whole genome shotgun (WGS) entry which is preliminary data.</text>
</comment>
<evidence type="ECO:0000256" key="1">
    <source>
        <dbReference type="SAM" id="Phobius"/>
    </source>
</evidence>
<keyword evidence="1" id="KW-1133">Transmembrane helix</keyword>
<proteinExistence type="predicted"/>
<gene>
    <name evidence="2" type="ORF">PhCBS80983_g05760</name>
</gene>
<dbReference type="GO" id="GO:0046933">
    <property type="term" value="F:proton-transporting ATP synthase activity, rotational mechanism"/>
    <property type="evidence" value="ECO:0007669"/>
    <property type="project" value="TreeGrafter"/>
</dbReference>
<keyword evidence="1" id="KW-0812">Transmembrane</keyword>